<proteinExistence type="predicted"/>
<protein>
    <submittedName>
        <fullName evidence="1">Uncharacterized protein</fullName>
    </submittedName>
</protein>
<evidence type="ECO:0000313" key="1">
    <source>
        <dbReference type="EMBL" id="MBX19506.1"/>
    </source>
</evidence>
<organism evidence="1">
    <name type="scientific">Rhizophora mucronata</name>
    <name type="common">Asiatic mangrove</name>
    <dbReference type="NCBI Taxonomy" id="61149"/>
    <lineage>
        <taxon>Eukaryota</taxon>
        <taxon>Viridiplantae</taxon>
        <taxon>Streptophyta</taxon>
        <taxon>Embryophyta</taxon>
        <taxon>Tracheophyta</taxon>
        <taxon>Spermatophyta</taxon>
        <taxon>Magnoliopsida</taxon>
        <taxon>eudicotyledons</taxon>
        <taxon>Gunneridae</taxon>
        <taxon>Pentapetalae</taxon>
        <taxon>rosids</taxon>
        <taxon>fabids</taxon>
        <taxon>Malpighiales</taxon>
        <taxon>Rhizophoraceae</taxon>
        <taxon>Rhizophora</taxon>
    </lineage>
</organism>
<dbReference type="AlphaFoldDB" id="A0A2P2LNE7"/>
<name>A0A2P2LNE7_RHIMU</name>
<accession>A0A2P2LNE7</accession>
<sequence length="30" mass="3214">MKDPSSRCSPSLKKLMGFALLSCCEIGLTP</sequence>
<reference evidence="1" key="1">
    <citation type="submission" date="2018-02" db="EMBL/GenBank/DDBJ databases">
        <title>Rhizophora mucronata_Transcriptome.</title>
        <authorList>
            <person name="Meera S.P."/>
            <person name="Sreeshan A."/>
            <person name="Augustine A."/>
        </authorList>
    </citation>
    <scope>NUCLEOTIDE SEQUENCE</scope>
    <source>
        <tissue evidence="1">Leaf</tissue>
    </source>
</reference>
<dbReference type="EMBL" id="GGEC01039022">
    <property type="protein sequence ID" value="MBX19506.1"/>
    <property type="molecule type" value="Transcribed_RNA"/>
</dbReference>